<dbReference type="InterPro" id="IPR005123">
    <property type="entry name" value="Oxoglu/Fe-dep_dioxygenase_dom"/>
</dbReference>
<protein>
    <recommendedName>
        <fullName evidence="7">Fe2OG dioxygenase domain-containing protein</fullName>
    </recommendedName>
</protein>
<evidence type="ECO:0000256" key="1">
    <source>
        <dbReference type="ARBA" id="ARBA00001961"/>
    </source>
</evidence>
<keyword evidence="3" id="KW-0223">Dioxygenase</keyword>
<dbReference type="GO" id="GO:0031418">
    <property type="term" value="F:L-ascorbic acid binding"/>
    <property type="evidence" value="ECO:0007669"/>
    <property type="project" value="InterPro"/>
</dbReference>
<dbReference type="Gene3D" id="2.60.120.620">
    <property type="entry name" value="q2cbj1_9rhob like domain"/>
    <property type="match status" value="1"/>
</dbReference>
<proteinExistence type="predicted"/>
<feature type="region of interest" description="Disordered" evidence="6">
    <location>
        <begin position="28"/>
        <end position="49"/>
    </location>
</feature>
<dbReference type="InParanoid" id="F2TVM3"/>
<evidence type="ECO:0000256" key="5">
    <source>
        <dbReference type="ARBA" id="ARBA00023004"/>
    </source>
</evidence>
<dbReference type="eggNOG" id="ENOG502S24K">
    <property type="taxonomic scope" value="Eukaryota"/>
</dbReference>
<dbReference type="GO" id="GO:0005783">
    <property type="term" value="C:endoplasmic reticulum"/>
    <property type="evidence" value="ECO:0007669"/>
    <property type="project" value="TreeGrafter"/>
</dbReference>
<gene>
    <name evidence="8" type="ORF">PTSG_00137</name>
</gene>
<name>F2TVM3_SALR5</name>
<dbReference type="KEGG" id="sre:PTSG_00137"/>
<dbReference type="PANTHER" id="PTHR10869">
    <property type="entry name" value="PROLYL 4-HYDROXYLASE ALPHA SUBUNIT"/>
    <property type="match status" value="1"/>
</dbReference>
<dbReference type="AlphaFoldDB" id="F2TVM3"/>
<accession>F2TVM3</accession>
<dbReference type="OrthoDB" id="69177at2759"/>
<dbReference type="RefSeq" id="XP_004998691.1">
    <property type="nucleotide sequence ID" value="XM_004998634.1"/>
</dbReference>
<evidence type="ECO:0000256" key="2">
    <source>
        <dbReference type="ARBA" id="ARBA00022723"/>
    </source>
</evidence>
<dbReference type="OMA" id="GHFMPHV"/>
<evidence type="ECO:0000256" key="6">
    <source>
        <dbReference type="SAM" id="MobiDB-lite"/>
    </source>
</evidence>
<dbReference type="InterPro" id="IPR044862">
    <property type="entry name" value="Pro_4_hyd_alph_FE2OG_OXY"/>
</dbReference>
<evidence type="ECO:0000313" key="8">
    <source>
        <dbReference type="EMBL" id="EGD72119.1"/>
    </source>
</evidence>
<organism evidence="9">
    <name type="scientific">Salpingoeca rosetta (strain ATCC 50818 / BSB-021)</name>
    <dbReference type="NCBI Taxonomy" id="946362"/>
    <lineage>
        <taxon>Eukaryota</taxon>
        <taxon>Choanoflagellata</taxon>
        <taxon>Craspedida</taxon>
        <taxon>Salpingoecidae</taxon>
        <taxon>Salpingoeca</taxon>
    </lineage>
</organism>
<comment type="cofactor">
    <cofactor evidence="1">
        <name>L-ascorbate</name>
        <dbReference type="ChEBI" id="CHEBI:38290"/>
    </cofactor>
</comment>
<dbReference type="EMBL" id="GL832955">
    <property type="protein sequence ID" value="EGD72119.1"/>
    <property type="molecule type" value="Genomic_DNA"/>
</dbReference>
<feature type="domain" description="Fe2OG dioxygenase" evidence="7">
    <location>
        <begin position="145"/>
        <end position="261"/>
    </location>
</feature>
<evidence type="ECO:0000259" key="7">
    <source>
        <dbReference type="PROSITE" id="PS51471"/>
    </source>
</evidence>
<keyword evidence="2" id="KW-0479">Metal-binding</keyword>
<reference evidence="8" key="1">
    <citation type="submission" date="2009-08" db="EMBL/GenBank/DDBJ databases">
        <title>Annotation of Salpingoeca rosetta.</title>
        <authorList>
            <consortium name="The Broad Institute Genome Sequencing Platform"/>
            <person name="Russ C."/>
            <person name="Cuomo C."/>
            <person name="Burger G."/>
            <person name="Gray M.W."/>
            <person name="Holland P.W.H."/>
            <person name="King N."/>
            <person name="Lang F.B.F."/>
            <person name="Roger A.J."/>
            <person name="Ruiz-Trillo I."/>
            <person name="Young S.K."/>
            <person name="Zeng Q."/>
            <person name="Gargeya S."/>
            <person name="Alvarado L."/>
            <person name="Berlin A."/>
            <person name="Chapman S.B."/>
            <person name="Chen Z."/>
            <person name="Freedman E."/>
            <person name="Gellesch M."/>
            <person name="Goldberg J."/>
            <person name="Griggs A."/>
            <person name="Gujja S."/>
            <person name="Heilman E."/>
            <person name="Heiman D."/>
            <person name="Howarth C."/>
            <person name="Mehta T."/>
            <person name="Neiman D."/>
            <person name="Pearson M."/>
            <person name="Roberts A."/>
            <person name="Saif S."/>
            <person name="Shea T."/>
            <person name="Shenoy N."/>
            <person name="Sisk P."/>
            <person name="Stolte C."/>
            <person name="Sykes S."/>
            <person name="White J."/>
            <person name="Yandava C."/>
            <person name="Haas B."/>
            <person name="Nusbaum C."/>
            <person name="Birren B."/>
        </authorList>
    </citation>
    <scope>NUCLEOTIDE SEQUENCE [LARGE SCALE GENOMIC DNA]</scope>
    <source>
        <strain evidence="8">ATCC 50818</strain>
    </source>
</reference>
<keyword evidence="4" id="KW-0560">Oxidoreductase</keyword>
<dbReference type="GeneID" id="16067591"/>
<feature type="compositionally biased region" description="Acidic residues" evidence="6">
    <location>
        <begin position="30"/>
        <end position="40"/>
    </location>
</feature>
<evidence type="ECO:0000256" key="3">
    <source>
        <dbReference type="ARBA" id="ARBA00022964"/>
    </source>
</evidence>
<dbReference type="PROSITE" id="PS51471">
    <property type="entry name" value="FE2OG_OXY"/>
    <property type="match status" value="1"/>
</dbReference>
<evidence type="ECO:0000256" key="4">
    <source>
        <dbReference type="ARBA" id="ARBA00023002"/>
    </source>
</evidence>
<dbReference type="Pfam" id="PF13640">
    <property type="entry name" value="2OG-FeII_Oxy_3"/>
    <property type="match status" value="1"/>
</dbReference>
<sequence>MEQQAAPDLSNVRPVTKQTFELDLTHLLDGSDESGGEDGAQDAHQQHVGREDIQGDDAFILKPVLSQGECERLVQETERLTYTFWNQANDTTTYRNADTVEVLDPKLAEAIWQRIKHLVLERITITRDQDRWEAGFEGTWKAVGVNEHLLFARYHEGGHFSPHTDGYTIVDFNKRSLFTLLLYLNDCEEGGSCGTQLFKKTDTREYVVDAAGRFRWEDAMKLGRAPPSMGTALAFYQDMPHEGEPVGKGSVKYIIRTDVMYAREDPICDEPKDREAYRLFREAEEVESSGDAMGALKLFQRAAKMSPALADVLGL</sequence>
<dbReference type="InterPro" id="IPR045054">
    <property type="entry name" value="P4HA-like"/>
</dbReference>
<dbReference type="InterPro" id="IPR006620">
    <property type="entry name" value="Pro_4_hyd_alph"/>
</dbReference>
<dbReference type="STRING" id="946362.F2TVM3"/>
<dbReference type="PANTHER" id="PTHR10869:SF246">
    <property type="entry name" value="TRANSMEMBRANE PROLYL 4-HYDROXYLASE"/>
    <property type="match status" value="1"/>
</dbReference>
<keyword evidence="5" id="KW-0408">Iron</keyword>
<evidence type="ECO:0000313" key="9">
    <source>
        <dbReference type="Proteomes" id="UP000007799"/>
    </source>
</evidence>
<dbReference type="SMART" id="SM00702">
    <property type="entry name" value="P4Hc"/>
    <property type="match status" value="1"/>
</dbReference>
<dbReference type="GO" id="GO:0004656">
    <property type="term" value="F:procollagen-proline 4-dioxygenase activity"/>
    <property type="evidence" value="ECO:0007669"/>
    <property type="project" value="TreeGrafter"/>
</dbReference>
<dbReference type="GO" id="GO:0005506">
    <property type="term" value="F:iron ion binding"/>
    <property type="evidence" value="ECO:0007669"/>
    <property type="project" value="InterPro"/>
</dbReference>
<dbReference type="Proteomes" id="UP000007799">
    <property type="component" value="Unassembled WGS sequence"/>
</dbReference>
<keyword evidence="9" id="KW-1185">Reference proteome</keyword>